<name>A0ABN2LT78_9ACTN</name>
<keyword evidence="3" id="KW-1185">Reference proteome</keyword>
<dbReference type="InterPro" id="IPR016181">
    <property type="entry name" value="Acyl_CoA_acyltransferase"/>
</dbReference>
<comment type="caution">
    <text evidence="2">The sequence shown here is derived from an EMBL/GenBank/DDBJ whole genome shotgun (WGS) entry which is preliminary data.</text>
</comment>
<organism evidence="2 3">
    <name type="scientific">Luedemannella flava</name>
    <dbReference type="NCBI Taxonomy" id="349316"/>
    <lineage>
        <taxon>Bacteria</taxon>
        <taxon>Bacillati</taxon>
        <taxon>Actinomycetota</taxon>
        <taxon>Actinomycetes</taxon>
        <taxon>Micromonosporales</taxon>
        <taxon>Micromonosporaceae</taxon>
        <taxon>Luedemannella</taxon>
    </lineage>
</organism>
<dbReference type="EMBL" id="BAAALT010000053">
    <property type="protein sequence ID" value="GAA1798759.1"/>
    <property type="molecule type" value="Genomic_DNA"/>
</dbReference>
<proteinExistence type="predicted"/>
<evidence type="ECO:0000313" key="2">
    <source>
        <dbReference type="EMBL" id="GAA1798759.1"/>
    </source>
</evidence>
<dbReference type="InterPro" id="IPR000182">
    <property type="entry name" value="GNAT_dom"/>
</dbReference>
<evidence type="ECO:0000259" key="1">
    <source>
        <dbReference type="PROSITE" id="PS51186"/>
    </source>
</evidence>
<feature type="domain" description="N-acetyltransferase" evidence="1">
    <location>
        <begin position="12"/>
        <end position="159"/>
    </location>
</feature>
<reference evidence="2 3" key="1">
    <citation type="journal article" date="2019" name="Int. J. Syst. Evol. Microbiol.">
        <title>The Global Catalogue of Microorganisms (GCM) 10K type strain sequencing project: providing services to taxonomists for standard genome sequencing and annotation.</title>
        <authorList>
            <consortium name="The Broad Institute Genomics Platform"/>
            <consortium name="The Broad Institute Genome Sequencing Center for Infectious Disease"/>
            <person name="Wu L."/>
            <person name="Ma J."/>
        </authorList>
    </citation>
    <scope>NUCLEOTIDE SEQUENCE [LARGE SCALE GENOMIC DNA]</scope>
    <source>
        <strain evidence="2 3">JCM 13250</strain>
    </source>
</reference>
<dbReference type="InterPro" id="IPR051531">
    <property type="entry name" value="N-acetyltransferase"/>
</dbReference>
<dbReference type="SUPFAM" id="SSF55729">
    <property type="entry name" value="Acyl-CoA N-acyltransferases (Nat)"/>
    <property type="match status" value="1"/>
</dbReference>
<protein>
    <recommendedName>
        <fullName evidence="1">N-acetyltransferase domain-containing protein</fullName>
    </recommendedName>
</protein>
<accession>A0ABN2LT78</accession>
<dbReference type="PROSITE" id="PS51186">
    <property type="entry name" value="GNAT"/>
    <property type="match status" value="1"/>
</dbReference>
<dbReference type="Gene3D" id="3.40.630.30">
    <property type="match status" value="1"/>
</dbReference>
<evidence type="ECO:0000313" key="3">
    <source>
        <dbReference type="Proteomes" id="UP001500218"/>
    </source>
</evidence>
<dbReference type="Pfam" id="PF13302">
    <property type="entry name" value="Acetyltransf_3"/>
    <property type="match status" value="1"/>
</dbReference>
<dbReference type="PANTHER" id="PTHR43792">
    <property type="entry name" value="GNAT FAMILY, PUTATIVE (AFU_ORTHOLOGUE AFUA_3G00765)-RELATED-RELATED"/>
    <property type="match status" value="1"/>
</dbReference>
<dbReference type="RefSeq" id="WP_344128763.1">
    <property type="nucleotide sequence ID" value="NZ_BAAALT010000053.1"/>
</dbReference>
<dbReference type="Proteomes" id="UP001500218">
    <property type="component" value="Unassembled WGS sequence"/>
</dbReference>
<gene>
    <name evidence="2" type="ORF">GCM10009682_20420</name>
</gene>
<sequence>MQRSDLRADLGLVLRPLSAADAGRYHRVVQANRAHLTQFGNYEEEVAGTERDFAEGFATPGHRYGIWRGGELIGRIDLVAVDPPRYGFGFWLAAHATGCGYATAAGAALLAHARDELGASDVYAGVTHGNDRSVAVLRRLGFQPIVDFDDYTRFHRPLAGV</sequence>